<gene>
    <name evidence="1" type="ORF">GL50803_0011965</name>
</gene>
<dbReference type="HOGENOM" id="CLU_1301730_0_0_1"/>
<comment type="caution">
    <text evidence="1">The sequence shown here is derived from an EMBL/GenBank/DDBJ whole genome shotgun (WGS) entry which is preliminary data.</text>
</comment>
<reference evidence="1 2" key="1">
    <citation type="journal article" date="2007" name="Science">
        <title>Genomic minimalism in the early diverging intestinal parasite Giardia lamblia.</title>
        <authorList>
            <person name="Morrison H.G."/>
            <person name="McArthur A.G."/>
            <person name="Gillin F.D."/>
            <person name="Aley S.B."/>
            <person name="Adam R.D."/>
            <person name="Olsen G.J."/>
            <person name="Best A.A."/>
            <person name="Cande W.Z."/>
            <person name="Chen F."/>
            <person name="Cipriano M.J."/>
            <person name="Davids B.J."/>
            <person name="Dawson S.C."/>
            <person name="Elmendorf H.G."/>
            <person name="Hehl A.B."/>
            <person name="Holder M.E."/>
            <person name="Huse S.M."/>
            <person name="Kim U.U."/>
            <person name="Lasek-Nesselquist E."/>
            <person name="Manning G."/>
            <person name="Nigam A."/>
            <person name="Nixon J.E."/>
            <person name="Palm D."/>
            <person name="Passamaneck N.E."/>
            <person name="Prabhu A."/>
            <person name="Reich C.I."/>
            <person name="Reiner D.S."/>
            <person name="Samuelson J."/>
            <person name="Svard S.G."/>
            <person name="Sogin M.L."/>
        </authorList>
    </citation>
    <scope>NUCLEOTIDE SEQUENCE [LARGE SCALE GENOMIC DNA]</scope>
    <source>
        <strain evidence="1 2">WB C6</strain>
    </source>
</reference>
<proteinExistence type="predicted"/>
<dbReference type="RefSeq" id="XP_001709699.1">
    <property type="nucleotide sequence ID" value="XM_001709647.1"/>
</dbReference>
<protein>
    <submittedName>
        <fullName evidence="1">Uncharacterized protein</fullName>
    </submittedName>
</protein>
<name>A8B4U6_GIAIC</name>
<accession>A8B4U6</accession>
<evidence type="ECO:0000313" key="2">
    <source>
        <dbReference type="Proteomes" id="UP000001548"/>
    </source>
</evidence>
<dbReference type="VEuPathDB" id="GiardiaDB:GL50803_11965"/>
<dbReference type="KEGG" id="gla:GL50803_0011965"/>
<dbReference type="GeneID" id="5702623"/>
<keyword evidence="2" id="KW-1185">Reference proteome</keyword>
<evidence type="ECO:0000313" key="1">
    <source>
        <dbReference type="EMBL" id="KAE8303773.1"/>
    </source>
</evidence>
<sequence>MATIDPLSDADFDGYVIPTHALFLSMALHHLQPWTEIFTVTARIVLYFVMPLAWVTTQSRRTATWLPYFMLMLPWLIKCTTESIPSIDIYCNLSAMMSILPTYLFVLQRIFCRTRFSTCREKICSCLLVVCGILLASLYAMEKQQVHAIQQSAPFVGVWKAFGLDVAKRVVRDGTYTCTQKAIYIFFAVIVFPLTSHLYLILTLLLLRMIFT</sequence>
<dbReference type="OMA" id="PSIDIYC"/>
<dbReference type="Proteomes" id="UP000001548">
    <property type="component" value="Unassembled WGS sequence"/>
</dbReference>
<organism evidence="1 2">
    <name type="scientific">Giardia intestinalis (strain ATCC 50803 / WB clone C6)</name>
    <name type="common">Giardia lamblia</name>
    <dbReference type="NCBI Taxonomy" id="184922"/>
    <lineage>
        <taxon>Eukaryota</taxon>
        <taxon>Metamonada</taxon>
        <taxon>Diplomonadida</taxon>
        <taxon>Hexamitidae</taxon>
        <taxon>Giardiinae</taxon>
        <taxon>Giardia</taxon>
    </lineage>
</organism>
<dbReference type="EMBL" id="AACB03000002">
    <property type="protein sequence ID" value="KAE8303773.1"/>
    <property type="molecule type" value="Genomic_DNA"/>
</dbReference>
<dbReference type="AlphaFoldDB" id="A8B4U6"/>